<protein>
    <submittedName>
        <fullName evidence="1">Uncharacterized protein</fullName>
    </submittedName>
</protein>
<dbReference type="RefSeq" id="XP_001590233.1">
    <property type="nucleotide sequence ID" value="XM_001590183.1"/>
</dbReference>
<accession>A7EUJ0</accession>
<proteinExistence type="predicted"/>
<dbReference type="Proteomes" id="UP000001312">
    <property type="component" value="Unassembled WGS sequence"/>
</dbReference>
<name>A7EUJ0_SCLS1</name>
<evidence type="ECO:0000313" key="2">
    <source>
        <dbReference type="Proteomes" id="UP000001312"/>
    </source>
</evidence>
<reference evidence="2" key="1">
    <citation type="journal article" date="2011" name="PLoS Genet.">
        <title>Genomic analysis of the necrotrophic fungal pathogens Sclerotinia sclerotiorum and Botrytis cinerea.</title>
        <authorList>
            <person name="Amselem J."/>
            <person name="Cuomo C.A."/>
            <person name="van Kan J.A."/>
            <person name="Viaud M."/>
            <person name="Benito E.P."/>
            <person name="Couloux A."/>
            <person name="Coutinho P.M."/>
            <person name="de Vries R.P."/>
            <person name="Dyer P.S."/>
            <person name="Fillinger S."/>
            <person name="Fournier E."/>
            <person name="Gout L."/>
            <person name="Hahn M."/>
            <person name="Kohn L."/>
            <person name="Lapalu N."/>
            <person name="Plummer K.M."/>
            <person name="Pradier J.M."/>
            <person name="Quevillon E."/>
            <person name="Sharon A."/>
            <person name="Simon A."/>
            <person name="ten Have A."/>
            <person name="Tudzynski B."/>
            <person name="Tudzynski P."/>
            <person name="Wincker P."/>
            <person name="Andrew M."/>
            <person name="Anthouard V."/>
            <person name="Beever R.E."/>
            <person name="Beffa R."/>
            <person name="Benoit I."/>
            <person name="Bouzid O."/>
            <person name="Brault B."/>
            <person name="Chen Z."/>
            <person name="Choquer M."/>
            <person name="Collemare J."/>
            <person name="Cotton P."/>
            <person name="Danchin E.G."/>
            <person name="Da Silva C."/>
            <person name="Gautier A."/>
            <person name="Giraud C."/>
            <person name="Giraud T."/>
            <person name="Gonzalez C."/>
            <person name="Grossetete S."/>
            <person name="Guldener U."/>
            <person name="Henrissat B."/>
            <person name="Howlett B.J."/>
            <person name="Kodira C."/>
            <person name="Kretschmer M."/>
            <person name="Lappartient A."/>
            <person name="Leroch M."/>
            <person name="Levis C."/>
            <person name="Mauceli E."/>
            <person name="Neuveglise C."/>
            <person name="Oeser B."/>
            <person name="Pearson M."/>
            <person name="Poulain J."/>
            <person name="Poussereau N."/>
            <person name="Quesneville H."/>
            <person name="Rascle C."/>
            <person name="Schumacher J."/>
            <person name="Segurens B."/>
            <person name="Sexton A."/>
            <person name="Silva E."/>
            <person name="Sirven C."/>
            <person name="Soanes D.M."/>
            <person name="Talbot N.J."/>
            <person name="Templeton M."/>
            <person name="Yandava C."/>
            <person name="Yarden O."/>
            <person name="Zeng Q."/>
            <person name="Rollins J.A."/>
            <person name="Lebrun M.H."/>
            <person name="Dickman M."/>
        </authorList>
    </citation>
    <scope>NUCLEOTIDE SEQUENCE [LARGE SCALE GENOMIC DNA]</scope>
    <source>
        <strain evidence="2">ATCC 18683 / 1980 / Ss-1</strain>
    </source>
</reference>
<keyword evidence="2" id="KW-1185">Reference proteome</keyword>
<evidence type="ECO:0000313" key="1">
    <source>
        <dbReference type="EMBL" id="EDN93132.1"/>
    </source>
</evidence>
<dbReference type="GeneID" id="5486282"/>
<sequence length="54" mass="5870">MPSKEPKTAGTPRLQTFEKIARLNPGLRVPGTSPQNGTECRLNAFSAGLTETWL</sequence>
<gene>
    <name evidence="1" type="ORF">SS1G_08997</name>
</gene>
<dbReference type="EMBL" id="CH476632">
    <property type="protein sequence ID" value="EDN93132.1"/>
    <property type="molecule type" value="Genomic_DNA"/>
</dbReference>
<dbReference type="AlphaFoldDB" id="A7EUJ0"/>
<organism evidence="1 2">
    <name type="scientific">Sclerotinia sclerotiorum (strain ATCC 18683 / 1980 / Ss-1)</name>
    <name type="common">White mold</name>
    <name type="synonym">Whetzelinia sclerotiorum</name>
    <dbReference type="NCBI Taxonomy" id="665079"/>
    <lineage>
        <taxon>Eukaryota</taxon>
        <taxon>Fungi</taxon>
        <taxon>Dikarya</taxon>
        <taxon>Ascomycota</taxon>
        <taxon>Pezizomycotina</taxon>
        <taxon>Leotiomycetes</taxon>
        <taxon>Helotiales</taxon>
        <taxon>Sclerotiniaceae</taxon>
        <taxon>Sclerotinia</taxon>
    </lineage>
</organism>
<dbReference type="KEGG" id="ssl:SS1G_08997"/>
<dbReference type="InParanoid" id="A7EUJ0"/>